<evidence type="ECO:0008006" key="3">
    <source>
        <dbReference type="Google" id="ProtNLM"/>
    </source>
</evidence>
<dbReference type="AlphaFoldDB" id="A0A365H082"/>
<comment type="caution">
    <text evidence="1">The sequence shown here is derived from an EMBL/GenBank/DDBJ whole genome shotgun (WGS) entry which is preliminary data.</text>
</comment>
<accession>A0A365H082</accession>
<dbReference type="Proteomes" id="UP000251891">
    <property type="component" value="Unassembled WGS sequence"/>
</dbReference>
<dbReference type="OrthoDB" id="5198800at2"/>
<dbReference type="NCBIfam" id="TIGR03544">
    <property type="entry name" value="DivI1A_domain"/>
    <property type="match status" value="4"/>
</dbReference>
<dbReference type="InterPro" id="IPR019933">
    <property type="entry name" value="DivIVA_domain"/>
</dbReference>
<sequence>MPRFPVVLRGYDRGQVDAALDFIERSVRDGGAITADQIGRVRFDVAVRGYDQRSVDDCLREWELRLRSAGPPRPPGRTQIRSLAAWVEGIRFSGSGMRPGYDPREVDDLLDRVLAGLSAGGPPVAAHEVSGCVFRRVRFGYGYDEQEVDHFLDRLAAALDELRLHGH</sequence>
<proteinExistence type="predicted"/>
<dbReference type="RefSeq" id="WP_111870549.1">
    <property type="nucleotide sequence ID" value="NZ_QLYX01000013.1"/>
</dbReference>
<name>A0A365H082_9ACTN</name>
<dbReference type="EMBL" id="QLYX01000013">
    <property type="protein sequence ID" value="RAY12492.1"/>
    <property type="molecule type" value="Genomic_DNA"/>
</dbReference>
<keyword evidence="2" id="KW-1185">Reference proteome</keyword>
<reference evidence="1 2" key="1">
    <citation type="submission" date="2018-06" db="EMBL/GenBank/DDBJ databases">
        <title>Actinomadura craniellae sp. nov. isolated from marine sponge Craniella sp.</title>
        <authorList>
            <person name="Li L."/>
            <person name="Xu Q.H."/>
            <person name="Lin H.W."/>
            <person name="Lu Y.H."/>
        </authorList>
    </citation>
    <scope>NUCLEOTIDE SEQUENCE [LARGE SCALE GENOMIC DNA]</scope>
    <source>
        <strain evidence="1 2">LHW63021</strain>
    </source>
</reference>
<dbReference type="Gene3D" id="6.10.250.660">
    <property type="match status" value="1"/>
</dbReference>
<organism evidence="1 2">
    <name type="scientific">Actinomadura craniellae</name>
    <dbReference type="NCBI Taxonomy" id="2231787"/>
    <lineage>
        <taxon>Bacteria</taxon>
        <taxon>Bacillati</taxon>
        <taxon>Actinomycetota</taxon>
        <taxon>Actinomycetes</taxon>
        <taxon>Streptosporangiales</taxon>
        <taxon>Thermomonosporaceae</taxon>
        <taxon>Actinomadura</taxon>
    </lineage>
</organism>
<evidence type="ECO:0000313" key="1">
    <source>
        <dbReference type="EMBL" id="RAY12492.1"/>
    </source>
</evidence>
<gene>
    <name evidence="1" type="ORF">DPM19_25500</name>
</gene>
<evidence type="ECO:0000313" key="2">
    <source>
        <dbReference type="Proteomes" id="UP000251891"/>
    </source>
</evidence>
<protein>
    <recommendedName>
        <fullName evidence="3">Antigen 84</fullName>
    </recommendedName>
</protein>